<dbReference type="InterPro" id="IPR036390">
    <property type="entry name" value="WH_DNA-bd_sf"/>
</dbReference>
<evidence type="ECO:0000256" key="1">
    <source>
        <dbReference type="ARBA" id="ARBA00023015"/>
    </source>
</evidence>
<dbReference type="SMART" id="SM00418">
    <property type="entry name" value="HTH_ARSR"/>
    <property type="match status" value="1"/>
</dbReference>
<dbReference type="InterPro" id="IPR051011">
    <property type="entry name" value="Metal_resp_trans_reg"/>
</dbReference>
<reference evidence="5" key="2">
    <citation type="submission" date="2023-01" db="EMBL/GenBank/DDBJ databases">
        <authorList>
            <person name="Sun Q."/>
            <person name="Evtushenko L."/>
        </authorList>
    </citation>
    <scope>NUCLEOTIDE SEQUENCE</scope>
    <source>
        <strain evidence="5">VKM B-2484</strain>
    </source>
</reference>
<dbReference type="SUPFAM" id="SSF46785">
    <property type="entry name" value="Winged helix' DNA-binding domain"/>
    <property type="match status" value="1"/>
</dbReference>
<dbReference type="PROSITE" id="PS50987">
    <property type="entry name" value="HTH_ARSR_2"/>
    <property type="match status" value="1"/>
</dbReference>
<keyword evidence="6" id="KW-1185">Reference proteome</keyword>
<reference evidence="5" key="1">
    <citation type="journal article" date="2014" name="Int. J. Syst. Evol. Microbiol.">
        <title>Complete genome sequence of Corynebacterium casei LMG S-19264T (=DSM 44701T), isolated from a smear-ripened cheese.</title>
        <authorList>
            <consortium name="US DOE Joint Genome Institute (JGI-PGF)"/>
            <person name="Walter F."/>
            <person name="Albersmeier A."/>
            <person name="Kalinowski J."/>
            <person name="Ruckert C."/>
        </authorList>
    </citation>
    <scope>NUCLEOTIDE SEQUENCE</scope>
    <source>
        <strain evidence="5">VKM B-2484</strain>
    </source>
</reference>
<evidence type="ECO:0000313" key="6">
    <source>
        <dbReference type="Proteomes" id="UP001143370"/>
    </source>
</evidence>
<dbReference type="GO" id="GO:0003677">
    <property type="term" value="F:DNA binding"/>
    <property type="evidence" value="ECO:0007669"/>
    <property type="project" value="UniProtKB-KW"/>
</dbReference>
<dbReference type="InterPro" id="IPR011991">
    <property type="entry name" value="ArsR-like_HTH"/>
</dbReference>
<gene>
    <name evidence="5" type="ORF">GCM10017643_45820</name>
</gene>
<comment type="caution">
    <text evidence="5">The sequence shown here is derived from an EMBL/GenBank/DDBJ whole genome shotgun (WGS) entry which is preliminary data.</text>
</comment>
<protein>
    <submittedName>
        <fullName evidence="5">Transcriptional regulator</fullName>
    </submittedName>
</protein>
<dbReference type="EMBL" id="BSFJ01000043">
    <property type="protein sequence ID" value="GLK74464.1"/>
    <property type="molecule type" value="Genomic_DNA"/>
</dbReference>
<feature type="domain" description="HTH arsR-type" evidence="4">
    <location>
        <begin position="1"/>
        <end position="95"/>
    </location>
</feature>
<evidence type="ECO:0000256" key="3">
    <source>
        <dbReference type="ARBA" id="ARBA00023163"/>
    </source>
</evidence>
<dbReference type="InterPro" id="IPR036388">
    <property type="entry name" value="WH-like_DNA-bd_sf"/>
</dbReference>
<dbReference type="GO" id="GO:0003700">
    <property type="term" value="F:DNA-binding transcription factor activity"/>
    <property type="evidence" value="ECO:0007669"/>
    <property type="project" value="InterPro"/>
</dbReference>
<dbReference type="InterPro" id="IPR001845">
    <property type="entry name" value="HTH_ArsR_DNA-bd_dom"/>
</dbReference>
<proteinExistence type="predicted"/>
<name>A0A9W6JEW5_9HYPH</name>
<organism evidence="5 6">
    <name type="scientific">Ancylobacter dichloromethanicus</name>
    <dbReference type="NCBI Taxonomy" id="518825"/>
    <lineage>
        <taxon>Bacteria</taxon>
        <taxon>Pseudomonadati</taxon>
        <taxon>Pseudomonadota</taxon>
        <taxon>Alphaproteobacteria</taxon>
        <taxon>Hyphomicrobiales</taxon>
        <taxon>Xanthobacteraceae</taxon>
        <taxon>Ancylobacter</taxon>
    </lineage>
</organism>
<evidence type="ECO:0000259" key="4">
    <source>
        <dbReference type="PROSITE" id="PS50987"/>
    </source>
</evidence>
<sequence>MESERAILAFAALAQPTRLDVFRLLIAREPEGLPAGDIARHMTVPQNTMSTHLAILTRAGLIEAERQSRSIIYRAKLDAVRELAFYLVKDCCGGRPEICAPLIADLSPCCTPKNEATQEAVHE</sequence>
<dbReference type="Proteomes" id="UP001143370">
    <property type="component" value="Unassembled WGS sequence"/>
</dbReference>
<keyword evidence="2" id="KW-0238">DNA-binding</keyword>
<dbReference type="AlphaFoldDB" id="A0A9W6JEW5"/>
<keyword evidence="3" id="KW-0804">Transcription</keyword>
<dbReference type="CDD" id="cd00090">
    <property type="entry name" value="HTH_ARSR"/>
    <property type="match status" value="1"/>
</dbReference>
<dbReference type="Pfam" id="PF12840">
    <property type="entry name" value="HTH_20"/>
    <property type="match status" value="1"/>
</dbReference>
<dbReference type="RefSeq" id="WP_213369876.1">
    <property type="nucleotide sequence ID" value="NZ_BSFJ01000043.1"/>
</dbReference>
<dbReference type="Gene3D" id="1.10.10.10">
    <property type="entry name" value="Winged helix-like DNA-binding domain superfamily/Winged helix DNA-binding domain"/>
    <property type="match status" value="1"/>
</dbReference>
<dbReference type="PANTHER" id="PTHR43132:SF2">
    <property type="entry name" value="ARSENICAL RESISTANCE OPERON REPRESSOR ARSR-RELATED"/>
    <property type="match status" value="1"/>
</dbReference>
<accession>A0A9W6JEW5</accession>
<keyword evidence="1" id="KW-0805">Transcription regulation</keyword>
<evidence type="ECO:0000313" key="5">
    <source>
        <dbReference type="EMBL" id="GLK74464.1"/>
    </source>
</evidence>
<dbReference type="PRINTS" id="PR00778">
    <property type="entry name" value="HTHARSR"/>
</dbReference>
<dbReference type="NCBIfam" id="NF033788">
    <property type="entry name" value="HTH_metalloreg"/>
    <property type="match status" value="1"/>
</dbReference>
<evidence type="ECO:0000256" key="2">
    <source>
        <dbReference type="ARBA" id="ARBA00023125"/>
    </source>
</evidence>
<dbReference type="PANTHER" id="PTHR43132">
    <property type="entry name" value="ARSENICAL RESISTANCE OPERON REPRESSOR ARSR-RELATED"/>
    <property type="match status" value="1"/>
</dbReference>